<dbReference type="Proteomes" id="UP000793456">
    <property type="component" value="Chromosome IV"/>
</dbReference>
<dbReference type="EMBL" id="CM011677">
    <property type="protein sequence ID" value="TMS20536.1"/>
    <property type="molecule type" value="Genomic_DNA"/>
</dbReference>
<sequence length="321" mass="34830">MLSVVGRPVPRLISGALRKATFTMADALAKIPDVEIDPEGTFKYILVRVKVKDGDVNKDIVRGTKSAEYHNHIFEKVSPAMEALGMECKCLGGGKIEHNSQEKKLRVFGESTAFGKADHSVSVEKLKSVFSDYEITCDSPLLFSALCSHLTLLLVERFGASHINQSERGQAAAAESGFTYNVTSDSDNGARGPAAGVCCHHVPDEHFYSGRGGSVESGNLPPETQAVTVFDSMMKEILDQVGGLSSQNTELCSLLRNILQAMMQIIDVLSTCVRHVGTFEEAPDLDAIRSLPTYILKVLRETFQHCKESEAGLLWPSVPGG</sequence>
<reference evidence="1" key="1">
    <citation type="submission" date="2018-11" db="EMBL/GenBank/DDBJ databases">
        <title>The sequence and de novo assembly of Larimichthys crocea genome using PacBio and Hi-C technologies.</title>
        <authorList>
            <person name="Xu P."/>
            <person name="Chen B."/>
            <person name="Zhou Z."/>
            <person name="Ke Q."/>
            <person name="Wu Y."/>
            <person name="Bai H."/>
            <person name="Pu F."/>
        </authorList>
    </citation>
    <scope>NUCLEOTIDE SEQUENCE</scope>
    <source>
        <tissue evidence="1">Muscle</tissue>
    </source>
</reference>
<gene>
    <name evidence="1" type="ORF">E3U43_007029</name>
</gene>
<accession>A0ACD3RNM4</accession>
<name>A0ACD3RNM4_LARCR</name>
<protein>
    <submittedName>
        <fullName evidence="1">Uncharacterized protein</fullName>
    </submittedName>
</protein>
<evidence type="ECO:0000313" key="2">
    <source>
        <dbReference type="Proteomes" id="UP000793456"/>
    </source>
</evidence>
<proteinExistence type="predicted"/>
<organism evidence="1 2">
    <name type="scientific">Larimichthys crocea</name>
    <name type="common">Large yellow croaker</name>
    <name type="synonym">Pseudosciaena crocea</name>
    <dbReference type="NCBI Taxonomy" id="215358"/>
    <lineage>
        <taxon>Eukaryota</taxon>
        <taxon>Metazoa</taxon>
        <taxon>Chordata</taxon>
        <taxon>Craniata</taxon>
        <taxon>Vertebrata</taxon>
        <taxon>Euteleostomi</taxon>
        <taxon>Actinopterygii</taxon>
        <taxon>Neopterygii</taxon>
        <taxon>Teleostei</taxon>
        <taxon>Neoteleostei</taxon>
        <taxon>Acanthomorphata</taxon>
        <taxon>Eupercaria</taxon>
        <taxon>Sciaenidae</taxon>
        <taxon>Larimichthys</taxon>
    </lineage>
</organism>
<evidence type="ECO:0000313" key="1">
    <source>
        <dbReference type="EMBL" id="TMS20536.1"/>
    </source>
</evidence>
<comment type="caution">
    <text evidence="1">The sequence shown here is derived from an EMBL/GenBank/DDBJ whole genome shotgun (WGS) entry which is preliminary data.</text>
</comment>
<keyword evidence="2" id="KW-1185">Reference proteome</keyword>